<dbReference type="GO" id="GO:0003676">
    <property type="term" value="F:nucleic acid binding"/>
    <property type="evidence" value="ECO:0007669"/>
    <property type="project" value="InterPro"/>
</dbReference>
<protein>
    <recommendedName>
        <fullName evidence="1">HNH domain-containing protein</fullName>
    </recommendedName>
</protein>
<dbReference type="AlphaFoldDB" id="A0A6C0BQ80"/>
<dbReference type="GO" id="GO:0004519">
    <property type="term" value="F:endonuclease activity"/>
    <property type="evidence" value="ECO:0007669"/>
    <property type="project" value="InterPro"/>
</dbReference>
<dbReference type="Pfam" id="PF01844">
    <property type="entry name" value="HNH"/>
    <property type="match status" value="1"/>
</dbReference>
<accession>A0A6C0BQ80</accession>
<dbReference type="EMBL" id="MN739207">
    <property type="protein sequence ID" value="QHS93548.1"/>
    <property type="molecule type" value="Genomic_DNA"/>
</dbReference>
<dbReference type="InterPro" id="IPR002711">
    <property type="entry name" value="HNH"/>
</dbReference>
<evidence type="ECO:0000313" key="2">
    <source>
        <dbReference type="EMBL" id="QHS93548.1"/>
    </source>
</evidence>
<proteinExistence type="predicted"/>
<dbReference type="Gene3D" id="1.10.30.50">
    <property type="match status" value="1"/>
</dbReference>
<organism evidence="2">
    <name type="scientific">viral metagenome</name>
    <dbReference type="NCBI Taxonomy" id="1070528"/>
    <lineage>
        <taxon>unclassified sequences</taxon>
        <taxon>metagenomes</taxon>
        <taxon>organismal metagenomes</taxon>
    </lineage>
</organism>
<name>A0A6C0BQ80_9ZZZZ</name>
<evidence type="ECO:0000259" key="1">
    <source>
        <dbReference type="Pfam" id="PF01844"/>
    </source>
</evidence>
<sequence>MWQYVSSIFHRPSEPHPKTRSAAEFLGQVKRPRPKSPPKKNKRRKAYINKRLKKSVWVQYMGRNFEGPCYACNRKIIDVFDCHYGHVIAEHKGGALNVQNLRPICALCNQASSVRHMREFAMSNGFYDAAIVQEAQYQSYASKRPRLCSSSSKIS</sequence>
<feature type="domain" description="HNH" evidence="1">
    <location>
        <begin position="69"/>
        <end position="112"/>
    </location>
</feature>
<reference evidence="2" key="1">
    <citation type="journal article" date="2020" name="Nature">
        <title>Giant virus diversity and host interactions through global metagenomics.</title>
        <authorList>
            <person name="Schulz F."/>
            <person name="Roux S."/>
            <person name="Paez-Espino D."/>
            <person name="Jungbluth S."/>
            <person name="Walsh D.A."/>
            <person name="Denef V.J."/>
            <person name="McMahon K.D."/>
            <person name="Konstantinidis K.T."/>
            <person name="Eloe-Fadrosh E.A."/>
            <person name="Kyrpides N.C."/>
            <person name="Woyke T."/>
        </authorList>
    </citation>
    <scope>NUCLEOTIDE SEQUENCE</scope>
    <source>
        <strain evidence="2">GVMAG-M-3300018080-19</strain>
    </source>
</reference>
<dbReference type="GO" id="GO:0008270">
    <property type="term" value="F:zinc ion binding"/>
    <property type="evidence" value="ECO:0007669"/>
    <property type="project" value="InterPro"/>
</dbReference>